<comment type="similarity">
    <text evidence="2 7">Belongs to the thioredoxin family. DsbC subfamily.</text>
</comment>
<dbReference type="SUPFAM" id="SSF52833">
    <property type="entry name" value="Thioredoxin-like"/>
    <property type="match status" value="1"/>
</dbReference>
<protein>
    <recommendedName>
        <fullName evidence="7">Thiol:disulfide interchange protein</fullName>
    </recommendedName>
</protein>
<dbReference type="PANTHER" id="PTHR35272">
    <property type="entry name" value="THIOL:DISULFIDE INTERCHANGE PROTEIN DSBC-RELATED"/>
    <property type="match status" value="1"/>
</dbReference>
<dbReference type="Gene3D" id="3.10.450.70">
    <property type="entry name" value="Disulphide bond isomerase, DsbC/G, N-terminal"/>
    <property type="match status" value="1"/>
</dbReference>
<keyword evidence="4 7" id="KW-0574">Periplasm</keyword>
<comment type="caution">
    <text evidence="10">The sequence shown here is derived from an EMBL/GenBank/DDBJ whole genome shotgun (WGS) entry which is preliminary data.</text>
</comment>
<evidence type="ECO:0000313" key="10">
    <source>
        <dbReference type="EMBL" id="PNS09253.1"/>
    </source>
</evidence>
<evidence type="ECO:0000256" key="6">
    <source>
        <dbReference type="ARBA" id="ARBA00023284"/>
    </source>
</evidence>
<feature type="signal peptide" evidence="7">
    <location>
        <begin position="1"/>
        <end position="18"/>
    </location>
</feature>
<dbReference type="InterPro" id="IPR051470">
    <property type="entry name" value="Thiol:disulfide_interchange"/>
</dbReference>
<dbReference type="GO" id="GO:0042597">
    <property type="term" value="C:periplasmic space"/>
    <property type="evidence" value="ECO:0007669"/>
    <property type="project" value="UniProtKB-SubCell"/>
</dbReference>
<dbReference type="AlphaFoldDB" id="A0A2K1Q2J4"/>
<keyword evidence="11" id="KW-1185">Reference proteome</keyword>
<dbReference type="Pfam" id="PF10411">
    <property type="entry name" value="DsbC_N"/>
    <property type="match status" value="1"/>
</dbReference>
<proteinExistence type="inferred from homology"/>
<dbReference type="PROSITE" id="PS51257">
    <property type="entry name" value="PROKAR_LIPOPROTEIN"/>
    <property type="match status" value="1"/>
</dbReference>
<keyword evidence="6 7" id="KW-0676">Redox-active center</keyword>
<dbReference type="EMBL" id="NPZB01000001">
    <property type="protein sequence ID" value="PNS09253.1"/>
    <property type="molecule type" value="Genomic_DNA"/>
</dbReference>
<keyword evidence="5" id="KW-1015">Disulfide bond</keyword>
<name>A0A2K1Q2J4_9GAMM</name>
<evidence type="ECO:0000256" key="5">
    <source>
        <dbReference type="ARBA" id="ARBA00023157"/>
    </source>
</evidence>
<keyword evidence="3 7" id="KW-0732">Signal</keyword>
<feature type="domain" description="Thioredoxin-like fold" evidence="9">
    <location>
        <begin position="140"/>
        <end position="260"/>
    </location>
</feature>
<evidence type="ECO:0000313" key="11">
    <source>
        <dbReference type="Proteomes" id="UP000236220"/>
    </source>
</evidence>
<dbReference type="Gene3D" id="3.40.30.10">
    <property type="entry name" value="Glutaredoxin"/>
    <property type="match status" value="1"/>
</dbReference>
<feature type="chain" id="PRO_5014212162" description="Thiol:disulfide interchange protein" evidence="7">
    <location>
        <begin position="19"/>
        <end position="266"/>
    </location>
</feature>
<dbReference type="InterPro" id="IPR018950">
    <property type="entry name" value="DiS-bond_isomerase_DsbC/G_N"/>
</dbReference>
<evidence type="ECO:0000256" key="7">
    <source>
        <dbReference type="RuleBase" id="RU364038"/>
    </source>
</evidence>
<dbReference type="SUPFAM" id="SSF54423">
    <property type="entry name" value="DsbC/DsbG N-terminal domain-like"/>
    <property type="match status" value="1"/>
</dbReference>
<dbReference type="RefSeq" id="WP_103074984.1">
    <property type="nucleotide sequence ID" value="NZ_NPZB01000001.1"/>
</dbReference>
<dbReference type="Pfam" id="PF13098">
    <property type="entry name" value="Thioredoxin_2"/>
    <property type="match status" value="1"/>
</dbReference>
<reference evidence="10 11" key="1">
    <citation type="submission" date="2017-08" db="EMBL/GenBank/DDBJ databases">
        <title>Lysobacter sylvestris genome.</title>
        <authorList>
            <person name="Zhang D.-C."/>
            <person name="Albuquerque L."/>
            <person name="Franca L."/>
            <person name="Froufe H.J.C."/>
            <person name="Barroso C."/>
            <person name="Egas C."/>
            <person name="Da Costa M."/>
            <person name="Margesin R."/>
        </authorList>
    </citation>
    <scope>NUCLEOTIDE SEQUENCE [LARGE SCALE GENOMIC DNA]</scope>
    <source>
        <strain evidence="10 11">AM20-91</strain>
    </source>
</reference>
<evidence type="ECO:0000259" key="8">
    <source>
        <dbReference type="Pfam" id="PF10411"/>
    </source>
</evidence>
<organism evidence="10 11">
    <name type="scientific">Solilutibacter silvestris</name>
    <dbReference type="NCBI Taxonomy" id="1645665"/>
    <lineage>
        <taxon>Bacteria</taxon>
        <taxon>Pseudomonadati</taxon>
        <taxon>Pseudomonadota</taxon>
        <taxon>Gammaproteobacteria</taxon>
        <taxon>Lysobacterales</taxon>
        <taxon>Lysobacteraceae</taxon>
        <taxon>Solilutibacter</taxon>
    </lineage>
</organism>
<evidence type="ECO:0000256" key="4">
    <source>
        <dbReference type="ARBA" id="ARBA00022764"/>
    </source>
</evidence>
<evidence type="ECO:0000256" key="3">
    <source>
        <dbReference type="ARBA" id="ARBA00022729"/>
    </source>
</evidence>
<evidence type="ECO:0000256" key="2">
    <source>
        <dbReference type="ARBA" id="ARBA00009813"/>
    </source>
</evidence>
<gene>
    <name evidence="10" type="ORF">Lysil_0882</name>
</gene>
<sequence length="266" mass="28383">MRLLFATAMVIASLTACAKPIAAETAKAAAAKPAPLPVADAIAKPAAGSPEARAIDALHKVNPDLKVDHAAAAPLPGFRELIVAGQTLYVSDDGRYVLQGNLYDVAAKKDVSQSAMATLRREELAKVPASQRIVFAPAKPKYTVSVFTDIQCGYCQKLHSQIAQYNAQGIAIEYLAFPRMGLASDDFSQMEAVWCSADRGKALTEAKNGRRINAPRCTNPVAMEYNLGQRLGLAGTPMIVAPNGMAAPGYLDPTRLRQWLDAMATQ</sequence>
<evidence type="ECO:0000259" key="9">
    <source>
        <dbReference type="Pfam" id="PF13098"/>
    </source>
</evidence>
<comment type="function">
    <text evidence="7">Required for disulfide bond formation in some periplasmic proteins. Acts by transferring its disulfide bond to other proteins and is reduced in the process.</text>
</comment>
<feature type="domain" description="Disulphide bond isomerase DsbC/G N-terminal" evidence="8">
    <location>
        <begin position="46"/>
        <end position="112"/>
    </location>
</feature>
<dbReference type="PANTHER" id="PTHR35272:SF3">
    <property type="entry name" value="THIOL:DISULFIDE INTERCHANGE PROTEIN DSBC"/>
    <property type="match status" value="1"/>
</dbReference>
<dbReference type="InterPro" id="IPR009094">
    <property type="entry name" value="DiS-bond_isomerase_DsbC/G_N_sf"/>
</dbReference>
<dbReference type="CDD" id="cd03020">
    <property type="entry name" value="DsbA_DsbC_DsbG"/>
    <property type="match status" value="1"/>
</dbReference>
<dbReference type="Proteomes" id="UP000236220">
    <property type="component" value="Unassembled WGS sequence"/>
</dbReference>
<dbReference type="OrthoDB" id="12976at2"/>
<accession>A0A2K1Q2J4</accession>
<dbReference type="InterPro" id="IPR036249">
    <property type="entry name" value="Thioredoxin-like_sf"/>
</dbReference>
<comment type="subcellular location">
    <subcellularLocation>
        <location evidence="1 7">Periplasm</location>
    </subcellularLocation>
</comment>
<dbReference type="InterPro" id="IPR033954">
    <property type="entry name" value="DiS-bond_Isoase_DsbC/G"/>
</dbReference>
<dbReference type="InterPro" id="IPR012336">
    <property type="entry name" value="Thioredoxin-like_fold"/>
</dbReference>
<evidence type="ECO:0000256" key="1">
    <source>
        <dbReference type="ARBA" id="ARBA00004418"/>
    </source>
</evidence>